<proteinExistence type="predicted"/>
<dbReference type="Proteomes" id="UP000235836">
    <property type="component" value="Unassembled WGS sequence"/>
</dbReference>
<dbReference type="InterPro" id="IPR036873">
    <property type="entry name" value="Rhodanese-like_dom_sf"/>
</dbReference>
<comment type="caution">
    <text evidence="4">The sequence shown here is derived from an EMBL/GenBank/DDBJ whole genome shotgun (WGS) entry which is preliminary data.</text>
</comment>
<dbReference type="InterPro" id="IPR045078">
    <property type="entry name" value="TST/MPST-like"/>
</dbReference>
<protein>
    <submittedName>
        <fullName evidence="4">Sulfurtransferase</fullName>
    </submittedName>
</protein>
<feature type="domain" description="Rhodanese" evidence="3">
    <location>
        <begin position="159"/>
        <end position="274"/>
    </location>
</feature>
<evidence type="ECO:0000313" key="4">
    <source>
        <dbReference type="EMBL" id="PMC64948.1"/>
    </source>
</evidence>
<evidence type="ECO:0000256" key="2">
    <source>
        <dbReference type="ARBA" id="ARBA00022737"/>
    </source>
</evidence>
<dbReference type="CDD" id="cd01448">
    <property type="entry name" value="TST_Repeat_1"/>
    <property type="match status" value="1"/>
</dbReference>
<name>A0A2N6T6J9_9CORY</name>
<dbReference type="PANTHER" id="PTHR11364:SF27">
    <property type="entry name" value="SULFURTRANSFERASE"/>
    <property type="match status" value="1"/>
</dbReference>
<dbReference type="GO" id="GO:0004792">
    <property type="term" value="F:thiosulfate-cyanide sulfurtransferase activity"/>
    <property type="evidence" value="ECO:0007669"/>
    <property type="project" value="TreeGrafter"/>
</dbReference>
<evidence type="ECO:0000313" key="5">
    <source>
        <dbReference type="Proteomes" id="UP000235836"/>
    </source>
</evidence>
<evidence type="ECO:0000259" key="3">
    <source>
        <dbReference type="PROSITE" id="PS50206"/>
    </source>
</evidence>
<organism evidence="4 5">
    <name type="scientific">Corynebacterium tuscaniense</name>
    <dbReference type="NCBI Taxonomy" id="302449"/>
    <lineage>
        <taxon>Bacteria</taxon>
        <taxon>Bacillati</taxon>
        <taxon>Actinomycetota</taxon>
        <taxon>Actinomycetes</taxon>
        <taxon>Mycobacteriales</taxon>
        <taxon>Corynebacteriaceae</taxon>
        <taxon>Corynebacterium</taxon>
    </lineage>
</organism>
<dbReference type="InterPro" id="IPR001763">
    <property type="entry name" value="Rhodanese-like_dom"/>
</dbReference>
<dbReference type="CDD" id="cd01449">
    <property type="entry name" value="TST_Repeat_2"/>
    <property type="match status" value="1"/>
</dbReference>
<feature type="domain" description="Rhodanese" evidence="3">
    <location>
        <begin position="16"/>
        <end position="134"/>
    </location>
</feature>
<dbReference type="SMART" id="SM00450">
    <property type="entry name" value="RHOD"/>
    <property type="match status" value="2"/>
</dbReference>
<dbReference type="SUPFAM" id="SSF52821">
    <property type="entry name" value="Rhodanese/Cell cycle control phosphatase"/>
    <property type="match status" value="2"/>
</dbReference>
<dbReference type="RefSeq" id="WP_102723455.1">
    <property type="nucleotide sequence ID" value="NZ_PNHG01000003.1"/>
</dbReference>
<dbReference type="PANTHER" id="PTHR11364">
    <property type="entry name" value="THIOSULFATE SULFERTANSFERASE"/>
    <property type="match status" value="1"/>
</dbReference>
<dbReference type="Pfam" id="PF00581">
    <property type="entry name" value="Rhodanese"/>
    <property type="match status" value="2"/>
</dbReference>
<dbReference type="Gene3D" id="3.40.250.10">
    <property type="entry name" value="Rhodanese-like domain"/>
    <property type="match status" value="2"/>
</dbReference>
<accession>A0A2N6T6J9</accession>
<keyword evidence="1 4" id="KW-0808">Transferase</keyword>
<evidence type="ECO:0000256" key="1">
    <source>
        <dbReference type="ARBA" id="ARBA00022679"/>
    </source>
</evidence>
<keyword evidence="5" id="KW-1185">Reference proteome</keyword>
<dbReference type="PROSITE" id="PS50206">
    <property type="entry name" value="RHODANESE_3"/>
    <property type="match status" value="2"/>
</dbReference>
<gene>
    <name evidence="4" type="ORF">CJ203_02735</name>
</gene>
<dbReference type="EMBL" id="PNHG01000003">
    <property type="protein sequence ID" value="PMC64948.1"/>
    <property type="molecule type" value="Genomic_DNA"/>
</dbReference>
<keyword evidence="2" id="KW-0677">Repeat</keyword>
<reference evidence="4 5" key="1">
    <citation type="submission" date="2017-09" db="EMBL/GenBank/DDBJ databases">
        <title>Bacterial strain isolated from the female urinary microbiota.</title>
        <authorList>
            <person name="Thomas-White K."/>
            <person name="Kumar N."/>
            <person name="Forster S."/>
            <person name="Putonti C."/>
            <person name="Lawley T."/>
            <person name="Wolfe A.J."/>
        </authorList>
    </citation>
    <scope>NUCLEOTIDE SEQUENCE [LARGE SCALE GENOMIC DNA]</scope>
    <source>
        <strain evidence="4 5">UMB0792</strain>
    </source>
</reference>
<sequence length="277" mass="30062">MSVYISSEELRELIRTGEKLTLLAALWDARAGQARSTFHAAHIPTAQFCDMSVHLVGTPTAQVGRNPLPSLERLSETFGFWGIAEDRPVIVYDTGHGVFAARVWWTLRWAGVKNVRILDGGFAAWEALGFDTVAGPGPVNVHSELVAQRGQAPTIDDVHDYKGLLIDARQPNRYRGIKERLDKKAGHIPGARNLPVQDLFDADGMVKPSDEILGLFAQLGVTHTTDPSSAVVYSGSGNHSAKLLAAAVHAGLPMLTHYIGGWSQWAADVTNPVSREI</sequence>
<dbReference type="AlphaFoldDB" id="A0A2N6T6J9"/>